<evidence type="ECO:0000313" key="2">
    <source>
        <dbReference type="Proteomes" id="UP001642540"/>
    </source>
</evidence>
<comment type="caution">
    <text evidence="1">The sequence shown here is derived from an EMBL/GenBank/DDBJ whole genome shotgun (WGS) entry which is preliminary data.</text>
</comment>
<evidence type="ECO:0000313" key="1">
    <source>
        <dbReference type="EMBL" id="CAL8092162.1"/>
    </source>
</evidence>
<gene>
    <name evidence="1" type="ORF">ODALV1_LOCUS8139</name>
</gene>
<dbReference type="Proteomes" id="UP001642540">
    <property type="component" value="Unassembled WGS sequence"/>
</dbReference>
<name>A0ABP1QAQ8_9HEXA</name>
<reference evidence="1 2" key="1">
    <citation type="submission" date="2024-08" db="EMBL/GenBank/DDBJ databases">
        <authorList>
            <person name="Cucini C."/>
            <person name="Frati F."/>
        </authorList>
    </citation>
    <scope>NUCLEOTIDE SEQUENCE [LARGE SCALE GENOMIC DNA]</scope>
</reference>
<sequence length="383" mass="43879">MSVETLEQRLSSYALLRKKAASLRCKSLNFTFSSFEQLEDTLNKHDNVLSLGDDLVMFYCIRDAQLKVQDLSNGLEIQVCYDVACDFYVSMRKCVGGTGHKSSPLLNKVQASRSANNADESTVLPSTSYSSYIPQPAATAITRGNNQLSNHPGFKKIHNFAVPLQPVFWHDRRKPKGGGFRDALMEILISLIPNFQYSLPDRNIISSQWERLLDHIREQNKHSRNFSMKYELREKAYRLRRQILGFTFRTFKELEVALNMNGNVLYIGNQLVMFFCYEDAMLKIRDMSTKLEISVCYDVECDSYVHMRQCVGHFDSTKNLLTTINATECPSYYCSSNIQLLTESDSEPSSPTTQQGEPFFLHHDFYVISVSPIWSQPISNHCK</sequence>
<organism evidence="1 2">
    <name type="scientific">Orchesella dallaii</name>
    <dbReference type="NCBI Taxonomy" id="48710"/>
    <lineage>
        <taxon>Eukaryota</taxon>
        <taxon>Metazoa</taxon>
        <taxon>Ecdysozoa</taxon>
        <taxon>Arthropoda</taxon>
        <taxon>Hexapoda</taxon>
        <taxon>Collembola</taxon>
        <taxon>Entomobryomorpha</taxon>
        <taxon>Entomobryoidea</taxon>
        <taxon>Orchesellidae</taxon>
        <taxon>Orchesellinae</taxon>
        <taxon>Orchesella</taxon>
    </lineage>
</organism>
<keyword evidence="2" id="KW-1185">Reference proteome</keyword>
<proteinExistence type="predicted"/>
<dbReference type="EMBL" id="CAXLJM020000025">
    <property type="protein sequence ID" value="CAL8092162.1"/>
    <property type="molecule type" value="Genomic_DNA"/>
</dbReference>
<accession>A0ABP1QAQ8</accession>
<protein>
    <submittedName>
        <fullName evidence="1">Uncharacterized protein</fullName>
    </submittedName>
</protein>